<gene>
    <name evidence="2" type="ORF">Tco_0875268</name>
</gene>
<reference evidence="2" key="2">
    <citation type="submission" date="2022-01" db="EMBL/GenBank/DDBJ databases">
        <authorList>
            <person name="Yamashiro T."/>
            <person name="Shiraishi A."/>
            <person name="Satake H."/>
            <person name="Nakayama K."/>
        </authorList>
    </citation>
    <scope>NUCLEOTIDE SEQUENCE</scope>
</reference>
<name>A0ABQ5BRT2_9ASTR</name>
<feature type="compositionally biased region" description="Polar residues" evidence="1">
    <location>
        <begin position="118"/>
        <end position="127"/>
    </location>
</feature>
<comment type="caution">
    <text evidence="2">The sequence shown here is derived from an EMBL/GenBank/DDBJ whole genome shotgun (WGS) entry which is preliminary data.</text>
</comment>
<sequence>MNHFQRYKERGKRKSVRNKLLRILFPVCRTDSETESDNEASREGQAGSDPGKQVEDQAGSDPGKQVEGQAGSDPGVAADSQIQPSHVVHAGPNLEHMNLEVSDTSPQPNLEQMDMKMKNSQPTTYPSSGEPLTPN</sequence>
<keyword evidence="3" id="KW-1185">Reference proteome</keyword>
<dbReference type="Proteomes" id="UP001151760">
    <property type="component" value="Unassembled WGS sequence"/>
</dbReference>
<evidence type="ECO:0000313" key="2">
    <source>
        <dbReference type="EMBL" id="GJT16562.1"/>
    </source>
</evidence>
<feature type="compositionally biased region" description="Polar residues" evidence="1">
    <location>
        <begin position="101"/>
        <end position="110"/>
    </location>
</feature>
<feature type="region of interest" description="Disordered" evidence="1">
    <location>
        <begin position="26"/>
        <end position="135"/>
    </location>
</feature>
<evidence type="ECO:0000313" key="3">
    <source>
        <dbReference type="Proteomes" id="UP001151760"/>
    </source>
</evidence>
<evidence type="ECO:0000256" key="1">
    <source>
        <dbReference type="SAM" id="MobiDB-lite"/>
    </source>
</evidence>
<proteinExistence type="predicted"/>
<dbReference type="EMBL" id="BQNB010013485">
    <property type="protein sequence ID" value="GJT16562.1"/>
    <property type="molecule type" value="Genomic_DNA"/>
</dbReference>
<organism evidence="2 3">
    <name type="scientific">Tanacetum coccineum</name>
    <dbReference type="NCBI Taxonomy" id="301880"/>
    <lineage>
        <taxon>Eukaryota</taxon>
        <taxon>Viridiplantae</taxon>
        <taxon>Streptophyta</taxon>
        <taxon>Embryophyta</taxon>
        <taxon>Tracheophyta</taxon>
        <taxon>Spermatophyta</taxon>
        <taxon>Magnoliopsida</taxon>
        <taxon>eudicotyledons</taxon>
        <taxon>Gunneridae</taxon>
        <taxon>Pentapetalae</taxon>
        <taxon>asterids</taxon>
        <taxon>campanulids</taxon>
        <taxon>Asterales</taxon>
        <taxon>Asteraceae</taxon>
        <taxon>Asteroideae</taxon>
        <taxon>Anthemideae</taxon>
        <taxon>Anthemidinae</taxon>
        <taxon>Tanacetum</taxon>
    </lineage>
</organism>
<protein>
    <submittedName>
        <fullName evidence="2">Uncharacterized protein</fullName>
    </submittedName>
</protein>
<accession>A0ABQ5BRT2</accession>
<reference evidence="2" key="1">
    <citation type="journal article" date="2022" name="Int. J. Mol. Sci.">
        <title>Draft Genome of Tanacetum Coccineum: Genomic Comparison of Closely Related Tanacetum-Family Plants.</title>
        <authorList>
            <person name="Yamashiro T."/>
            <person name="Shiraishi A."/>
            <person name="Nakayama K."/>
            <person name="Satake H."/>
        </authorList>
    </citation>
    <scope>NUCLEOTIDE SEQUENCE</scope>
</reference>